<dbReference type="Proteomes" id="UP001218218">
    <property type="component" value="Unassembled WGS sequence"/>
</dbReference>
<dbReference type="PANTHER" id="PTHR28062">
    <property type="entry name" value="K+-H+ EXCHANGE-LIKE PROTEIN"/>
    <property type="match status" value="1"/>
</dbReference>
<keyword evidence="2" id="KW-0472">Membrane</keyword>
<evidence type="ECO:0000313" key="4">
    <source>
        <dbReference type="Proteomes" id="UP001218218"/>
    </source>
</evidence>
<feature type="coiled-coil region" evidence="1">
    <location>
        <begin position="244"/>
        <end position="271"/>
    </location>
</feature>
<gene>
    <name evidence="3" type="ORF">DFH08DRAFT_35298</name>
</gene>
<dbReference type="EMBL" id="JARIHO010000001">
    <property type="protein sequence ID" value="KAJ7368888.1"/>
    <property type="molecule type" value="Genomic_DNA"/>
</dbReference>
<dbReference type="AlphaFoldDB" id="A0AAD7F6V6"/>
<dbReference type="GO" id="GO:0005743">
    <property type="term" value="C:mitochondrial inner membrane"/>
    <property type="evidence" value="ECO:0007669"/>
    <property type="project" value="TreeGrafter"/>
</dbReference>
<feature type="transmembrane region" description="Helical" evidence="2">
    <location>
        <begin position="162"/>
        <end position="181"/>
    </location>
</feature>
<name>A0AAD7F6V6_9AGAR</name>
<proteinExistence type="predicted"/>
<keyword evidence="4" id="KW-1185">Reference proteome</keyword>
<accession>A0AAD7F6V6</accession>
<organism evidence="3 4">
    <name type="scientific">Mycena albidolilacea</name>
    <dbReference type="NCBI Taxonomy" id="1033008"/>
    <lineage>
        <taxon>Eukaryota</taxon>
        <taxon>Fungi</taxon>
        <taxon>Dikarya</taxon>
        <taxon>Basidiomycota</taxon>
        <taxon>Agaricomycotina</taxon>
        <taxon>Agaricomycetes</taxon>
        <taxon>Agaricomycetidae</taxon>
        <taxon>Agaricales</taxon>
        <taxon>Marasmiineae</taxon>
        <taxon>Mycenaceae</taxon>
        <taxon>Mycena</taxon>
    </lineage>
</organism>
<evidence type="ECO:0000256" key="1">
    <source>
        <dbReference type="SAM" id="Coils"/>
    </source>
</evidence>
<dbReference type="Pfam" id="PF10173">
    <property type="entry name" value="Mit_KHE1"/>
    <property type="match status" value="1"/>
</dbReference>
<sequence>MSMIPRLGSSMRIIALPLVRPGANVTAKIPVFYSYRIVAPPPINKSVRSDGFFTRRLPEEGLGKWAAHKATTTWTNFGMAPEGTIKKRAFVLGERLMDQLDFEESNLKSIDLSIAPPLELKDSGKDAQIPLLYPPTVLSGPQSLDHLKALVEERIPIHNRGLMLYIFFAILSAPLKLIPIIPNFPFYFCAWRSWSHWKAKRAAQYIKGLIHSNRIVPVPLADLNAVYGNPISGTKSNDSDVLPRDALDQAIRTLEMSLEESKDLLRAHEQVLLRVKKTKTS</sequence>
<dbReference type="PANTHER" id="PTHR28062:SF1">
    <property type="entry name" value="TRANSMEMBRANE PROTEIN"/>
    <property type="match status" value="1"/>
</dbReference>
<keyword evidence="1" id="KW-0175">Coiled coil</keyword>
<protein>
    <submittedName>
        <fullName evidence="3">Mitochondrial K+-H+ exchange-related-domain-containing protein</fullName>
    </submittedName>
</protein>
<dbReference type="GO" id="GO:0006813">
    <property type="term" value="P:potassium ion transport"/>
    <property type="evidence" value="ECO:0007669"/>
    <property type="project" value="TreeGrafter"/>
</dbReference>
<keyword evidence="2" id="KW-1133">Transmembrane helix</keyword>
<dbReference type="GO" id="GO:1902600">
    <property type="term" value="P:proton transmembrane transport"/>
    <property type="evidence" value="ECO:0007669"/>
    <property type="project" value="TreeGrafter"/>
</dbReference>
<comment type="caution">
    <text evidence="3">The sequence shown here is derived from an EMBL/GenBank/DDBJ whole genome shotgun (WGS) entry which is preliminary data.</text>
</comment>
<evidence type="ECO:0000256" key="2">
    <source>
        <dbReference type="SAM" id="Phobius"/>
    </source>
</evidence>
<keyword evidence="2" id="KW-0812">Transmembrane</keyword>
<evidence type="ECO:0000313" key="3">
    <source>
        <dbReference type="EMBL" id="KAJ7368888.1"/>
    </source>
</evidence>
<reference evidence="3" key="1">
    <citation type="submission" date="2023-03" db="EMBL/GenBank/DDBJ databases">
        <title>Massive genome expansion in bonnet fungi (Mycena s.s.) driven by repeated elements and novel gene families across ecological guilds.</title>
        <authorList>
            <consortium name="Lawrence Berkeley National Laboratory"/>
            <person name="Harder C.B."/>
            <person name="Miyauchi S."/>
            <person name="Viragh M."/>
            <person name="Kuo A."/>
            <person name="Thoen E."/>
            <person name="Andreopoulos B."/>
            <person name="Lu D."/>
            <person name="Skrede I."/>
            <person name="Drula E."/>
            <person name="Henrissat B."/>
            <person name="Morin E."/>
            <person name="Kohler A."/>
            <person name="Barry K."/>
            <person name="LaButti K."/>
            <person name="Morin E."/>
            <person name="Salamov A."/>
            <person name="Lipzen A."/>
            <person name="Mereny Z."/>
            <person name="Hegedus B."/>
            <person name="Baldrian P."/>
            <person name="Stursova M."/>
            <person name="Weitz H."/>
            <person name="Taylor A."/>
            <person name="Grigoriev I.V."/>
            <person name="Nagy L.G."/>
            <person name="Martin F."/>
            <person name="Kauserud H."/>
        </authorList>
    </citation>
    <scope>NUCLEOTIDE SEQUENCE</scope>
    <source>
        <strain evidence="3">CBHHK002</strain>
    </source>
</reference>
<dbReference type="InterPro" id="IPR018786">
    <property type="entry name" value="Mit_KHE1"/>
</dbReference>